<feature type="domain" description="GST C-terminal" evidence="7">
    <location>
        <begin position="91"/>
        <end position="223"/>
    </location>
</feature>
<dbReference type="PROSITE" id="PS50405">
    <property type="entry name" value="GST_CTER"/>
    <property type="match status" value="1"/>
</dbReference>
<dbReference type="Pfam" id="PF00043">
    <property type="entry name" value="GST_C"/>
    <property type="match status" value="1"/>
</dbReference>
<evidence type="ECO:0000259" key="6">
    <source>
        <dbReference type="PROSITE" id="PS50404"/>
    </source>
</evidence>
<dbReference type="CDD" id="cd03058">
    <property type="entry name" value="GST_N_Tau"/>
    <property type="match status" value="1"/>
</dbReference>
<evidence type="ECO:0000313" key="9">
    <source>
        <dbReference type="Proteomes" id="UP001293593"/>
    </source>
</evidence>
<dbReference type="PANTHER" id="PTHR11260">
    <property type="entry name" value="GLUTATHIONE S-TRANSFERASE, GST, SUPERFAMILY, GST DOMAIN CONTAINING"/>
    <property type="match status" value="1"/>
</dbReference>
<feature type="domain" description="GST N-terminal" evidence="6">
    <location>
        <begin position="5"/>
        <end position="85"/>
    </location>
</feature>
<dbReference type="InterPro" id="IPR040079">
    <property type="entry name" value="Glutathione_S-Trfase"/>
</dbReference>
<dbReference type="AlphaFoldDB" id="A0AAE1J222"/>
<keyword evidence="2" id="KW-0216">Detoxification</keyword>
<dbReference type="InterPro" id="IPR036249">
    <property type="entry name" value="Thioredoxin-like_sf"/>
</dbReference>
<comment type="similarity">
    <text evidence="4">Belongs to the GST superfamily. Tau family.</text>
</comment>
<proteinExistence type="inferred from homology"/>
<dbReference type="EC" id="2.5.1.18" evidence="1"/>
<keyword evidence="3" id="KW-0808">Transferase</keyword>
<dbReference type="PANTHER" id="PTHR11260:SF779">
    <property type="entry name" value="GLUTATHIONE TRANSFERASE"/>
    <property type="match status" value="1"/>
</dbReference>
<gene>
    <name evidence="8" type="ORF">QN277_004241</name>
</gene>
<dbReference type="InterPro" id="IPR045074">
    <property type="entry name" value="GST_C_Tau"/>
</dbReference>
<comment type="caution">
    <text evidence="8">The sequence shown here is derived from an EMBL/GenBank/DDBJ whole genome shotgun (WGS) entry which is preliminary data.</text>
</comment>
<dbReference type="GO" id="GO:0005737">
    <property type="term" value="C:cytoplasm"/>
    <property type="evidence" value="ECO:0007669"/>
    <property type="project" value="TreeGrafter"/>
</dbReference>
<dbReference type="FunFam" id="3.40.30.10:FF:000044">
    <property type="entry name" value="Glutathione S-transferase GSTU6"/>
    <property type="match status" value="1"/>
</dbReference>
<keyword evidence="9" id="KW-1185">Reference proteome</keyword>
<name>A0AAE1J222_9FABA</name>
<organism evidence="8 9">
    <name type="scientific">Acacia crassicarpa</name>
    <name type="common">northern wattle</name>
    <dbReference type="NCBI Taxonomy" id="499986"/>
    <lineage>
        <taxon>Eukaryota</taxon>
        <taxon>Viridiplantae</taxon>
        <taxon>Streptophyta</taxon>
        <taxon>Embryophyta</taxon>
        <taxon>Tracheophyta</taxon>
        <taxon>Spermatophyta</taxon>
        <taxon>Magnoliopsida</taxon>
        <taxon>eudicotyledons</taxon>
        <taxon>Gunneridae</taxon>
        <taxon>Pentapetalae</taxon>
        <taxon>rosids</taxon>
        <taxon>fabids</taxon>
        <taxon>Fabales</taxon>
        <taxon>Fabaceae</taxon>
        <taxon>Caesalpinioideae</taxon>
        <taxon>mimosoid clade</taxon>
        <taxon>Acacieae</taxon>
        <taxon>Acacia</taxon>
    </lineage>
</organism>
<dbReference type="GO" id="GO:0009407">
    <property type="term" value="P:toxin catabolic process"/>
    <property type="evidence" value="ECO:0007669"/>
    <property type="project" value="UniProtKB-ARBA"/>
</dbReference>
<accession>A0AAE1J222</accession>
<evidence type="ECO:0000256" key="3">
    <source>
        <dbReference type="ARBA" id="ARBA00022679"/>
    </source>
</evidence>
<dbReference type="Pfam" id="PF02798">
    <property type="entry name" value="GST_N"/>
    <property type="match status" value="1"/>
</dbReference>
<dbReference type="GO" id="GO:0004364">
    <property type="term" value="F:glutathione transferase activity"/>
    <property type="evidence" value="ECO:0007669"/>
    <property type="project" value="UniProtKB-EC"/>
</dbReference>
<dbReference type="SUPFAM" id="SSF52833">
    <property type="entry name" value="Thioredoxin-like"/>
    <property type="match status" value="1"/>
</dbReference>
<dbReference type="Gene3D" id="3.40.30.10">
    <property type="entry name" value="Glutaredoxin"/>
    <property type="match status" value="1"/>
</dbReference>
<dbReference type="InterPro" id="IPR010987">
    <property type="entry name" value="Glutathione-S-Trfase_C-like"/>
</dbReference>
<dbReference type="SFLD" id="SFLDG00358">
    <property type="entry name" value="Main_(cytGST)"/>
    <property type="match status" value="1"/>
</dbReference>
<dbReference type="Gene3D" id="1.20.1050.10">
    <property type="match status" value="1"/>
</dbReference>
<sequence length="234" mass="26504">MASSNHLKLLGGWFSPFALRVKIALSIKSLVYEDIEEDTLNSKSQLLLQSNPVHKKIPVLLHGDKPICESRIIVEYIDEVWNSGPSILPSDAYDRAMARFWAAYIDDKLCVAMRHALREEDEQARKAYLEEIEDSLATMEGELQKRCREGKGYFGGEEIGLVDITFGSLLCWVSVLETMNGRKMIVEEKHPCLVKWAERFEFDPNVKGLIPETEKLIEFAKALLMMLKAAAAAK</sequence>
<reference evidence="8" key="1">
    <citation type="submission" date="2023-10" db="EMBL/GenBank/DDBJ databases">
        <title>Chromosome-level genome of the transformable northern wattle, Acacia crassicarpa.</title>
        <authorList>
            <person name="Massaro I."/>
            <person name="Sinha N.R."/>
            <person name="Poethig S."/>
            <person name="Leichty A.R."/>
        </authorList>
    </citation>
    <scope>NUCLEOTIDE SEQUENCE</scope>
    <source>
        <strain evidence="8">Acra3RX</strain>
        <tissue evidence="8">Leaf</tissue>
    </source>
</reference>
<dbReference type="InterPro" id="IPR004045">
    <property type="entry name" value="Glutathione_S-Trfase_N"/>
</dbReference>
<dbReference type="InterPro" id="IPR004046">
    <property type="entry name" value="GST_C"/>
</dbReference>
<protein>
    <recommendedName>
        <fullName evidence="1">glutathione transferase</fullName>
        <ecNumber evidence="1">2.5.1.18</ecNumber>
    </recommendedName>
</protein>
<evidence type="ECO:0000256" key="4">
    <source>
        <dbReference type="ARBA" id="ARBA00025743"/>
    </source>
</evidence>
<dbReference type="PROSITE" id="PS50404">
    <property type="entry name" value="GST_NTER"/>
    <property type="match status" value="1"/>
</dbReference>
<dbReference type="CDD" id="cd03185">
    <property type="entry name" value="GST_C_Tau"/>
    <property type="match status" value="1"/>
</dbReference>
<dbReference type="SFLD" id="SFLDS00019">
    <property type="entry name" value="Glutathione_Transferase_(cytos"/>
    <property type="match status" value="1"/>
</dbReference>
<evidence type="ECO:0000256" key="2">
    <source>
        <dbReference type="ARBA" id="ARBA00022575"/>
    </source>
</evidence>
<evidence type="ECO:0000256" key="5">
    <source>
        <dbReference type="ARBA" id="ARBA00047960"/>
    </source>
</evidence>
<dbReference type="SUPFAM" id="SSF47616">
    <property type="entry name" value="GST C-terminal domain-like"/>
    <property type="match status" value="1"/>
</dbReference>
<dbReference type="EMBL" id="JAWXYG010000010">
    <property type="protein sequence ID" value="KAK4261211.1"/>
    <property type="molecule type" value="Genomic_DNA"/>
</dbReference>
<dbReference type="Proteomes" id="UP001293593">
    <property type="component" value="Unassembled WGS sequence"/>
</dbReference>
<evidence type="ECO:0000259" key="7">
    <source>
        <dbReference type="PROSITE" id="PS50405"/>
    </source>
</evidence>
<dbReference type="InterPro" id="IPR036282">
    <property type="entry name" value="Glutathione-S-Trfase_C_sf"/>
</dbReference>
<dbReference type="GO" id="GO:0006749">
    <property type="term" value="P:glutathione metabolic process"/>
    <property type="evidence" value="ECO:0007669"/>
    <property type="project" value="InterPro"/>
</dbReference>
<dbReference type="FunFam" id="1.20.1050.10:FF:000016">
    <property type="entry name" value="Glutathione S-transferase U9"/>
    <property type="match status" value="1"/>
</dbReference>
<evidence type="ECO:0000256" key="1">
    <source>
        <dbReference type="ARBA" id="ARBA00012452"/>
    </source>
</evidence>
<dbReference type="InterPro" id="IPR045073">
    <property type="entry name" value="Omega/Tau-like"/>
</dbReference>
<comment type="catalytic activity">
    <reaction evidence="5">
        <text>RX + glutathione = an S-substituted glutathione + a halide anion + H(+)</text>
        <dbReference type="Rhea" id="RHEA:16437"/>
        <dbReference type="ChEBI" id="CHEBI:15378"/>
        <dbReference type="ChEBI" id="CHEBI:16042"/>
        <dbReference type="ChEBI" id="CHEBI:17792"/>
        <dbReference type="ChEBI" id="CHEBI:57925"/>
        <dbReference type="ChEBI" id="CHEBI:90779"/>
        <dbReference type="EC" id="2.5.1.18"/>
    </reaction>
</comment>
<dbReference type="SFLD" id="SFLDG01152">
    <property type="entry name" value="Main.3:_Omega-_and_Tau-like"/>
    <property type="match status" value="1"/>
</dbReference>
<evidence type="ECO:0000313" key="8">
    <source>
        <dbReference type="EMBL" id="KAK4261211.1"/>
    </source>
</evidence>